<comment type="caution">
    <text evidence="2">The sequence shown here is derived from an EMBL/GenBank/DDBJ whole genome shotgun (WGS) entry which is preliminary data.</text>
</comment>
<evidence type="ECO:0000313" key="2">
    <source>
        <dbReference type="EMBL" id="GBP78436.1"/>
    </source>
</evidence>
<organism evidence="2 3">
    <name type="scientific">Eumeta variegata</name>
    <name type="common">Bagworm moth</name>
    <name type="synonym">Eumeta japonica</name>
    <dbReference type="NCBI Taxonomy" id="151549"/>
    <lineage>
        <taxon>Eukaryota</taxon>
        <taxon>Metazoa</taxon>
        <taxon>Ecdysozoa</taxon>
        <taxon>Arthropoda</taxon>
        <taxon>Hexapoda</taxon>
        <taxon>Insecta</taxon>
        <taxon>Pterygota</taxon>
        <taxon>Neoptera</taxon>
        <taxon>Endopterygota</taxon>
        <taxon>Lepidoptera</taxon>
        <taxon>Glossata</taxon>
        <taxon>Ditrysia</taxon>
        <taxon>Tineoidea</taxon>
        <taxon>Psychidae</taxon>
        <taxon>Oiketicinae</taxon>
        <taxon>Eumeta</taxon>
    </lineage>
</organism>
<accession>A0A4C1YQ97</accession>
<dbReference type="Proteomes" id="UP000299102">
    <property type="component" value="Unassembled WGS sequence"/>
</dbReference>
<feature type="compositionally biased region" description="Polar residues" evidence="1">
    <location>
        <begin position="30"/>
        <end position="39"/>
    </location>
</feature>
<dbReference type="AlphaFoldDB" id="A0A4C1YQ97"/>
<name>A0A4C1YQ97_EUMVA</name>
<dbReference type="EMBL" id="BGZK01001369">
    <property type="protein sequence ID" value="GBP78436.1"/>
    <property type="molecule type" value="Genomic_DNA"/>
</dbReference>
<proteinExistence type="predicted"/>
<keyword evidence="3" id="KW-1185">Reference proteome</keyword>
<evidence type="ECO:0000256" key="1">
    <source>
        <dbReference type="SAM" id="MobiDB-lite"/>
    </source>
</evidence>
<sequence length="70" mass="8063">MLTRVLSADNESGRRTGVETQMLRAEVRNENATQLTAKSDLTHPPAFGSPLTRRPWHWPTPRYLKFSRVE</sequence>
<protein>
    <submittedName>
        <fullName evidence="2">Uncharacterized protein</fullName>
    </submittedName>
</protein>
<feature type="region of interest" description="Disordered" evidence="1">
    <location>
        <begin position="30"/>
        <end position="54"/>
    </location>
</feature>
<evidence type="ECO:0000313" key="3">
    <source>
        <dbReference type="Proteomes" id="UP000299102"/>
    </source>
</evidence>
<gene>
    <name evidence="2" type="ORF">EVAR_63388_1</name>
</gene>
<reference evidence="2 3" key="1">
    <citation type="journal article" date="2019" name="Commun. Biol.">
        <title>The bagworm genome reveals a unique fibroin gene that provides high tensile strength.</title>
        <authorList>
            <person name="Kono N."/>
            <person name="Nakamura H."/>
            <person name="Ohtoshi R."/>
            <person name="Tomita M."/>
            <person name="Numata K."/>
            <person name="Arakawa K."/>
        </authorList>
    </citation>
    <scope>NUCLEOTIDE SEQUENCE [LARGE SCALE GENOMIC DNA]</scope>
</reference>